<dbReference type="GO" id="GO:0052621">
    <property type="term" value="F:diguanylate cyclase activity"/>
    <property type="evidence" value="ECO:0007669"/>
    <property type="project" value="UniProtKB-EC"/>
</dbReference>
<reference evidence="4 5" key="1">
    <citation type="submission" date="2020-08" db="EMBL/GenBank/DDBJ databases">
        <title>Genome sequencing of Purple Non-Sulfur Bacteria from various extreme environments.</title>
        <authorList>
            <person name="Mayer M."/>
        </authorList>
    </citation>
    <scope>NUCLEOTIDE SEQUENCE [LARGE SCALE GENOMIC DNA]</scope>
    <source>
        <strain evidence="4 5">JA135</strain>
    </source>
</reference>
<keyword evidence="2" id="KW-0175">Coiled coil</keyword>
<dbReference type="SUPFAM" id="SSF55073">
    <property type="entry name" value="Nucleotide cyclase"/>
    <property type="match status" value="1"/>
</dbReference>
<protein>
    <recommendedName>
        <fullName evidence="1">diguanylate cyclase</fullName>
        <ecNumber evidence="1">2.7.7.65</ecNumber>
    </recommendedName>
</protein>
<dbReference type="EC" id="2.7.7.65" evidence="1"/>
<sequence length="348" mass="38695">MMEYAETTVQAQAAAAKALESMGQFGIAPNPHNFAVWYMHHTQRLPDLSREIERLLSLGSAFGPEVVQALHDKYLTQADETKTLAAAGLRIENTLEQLVKMFSVANKGTETYGATLSDFSERMQEGDGEALHQVVASVLTETHKMLRLNRKLGAELTQSSQEISKLREDLDRVRSEARTDGLTGIANRKVFDSSMRDATVEAAERSQHLSLLMLDIDLFKRFNDTHGHQMGDQVLKLVARTIQTCVRPEDTVARYGGEEFAAILPRTPLRDALTVAERIRTTVANKRITNRRSGQELGRITLSIGAAEYALGESVSEMVQRADKALYTAKRLGRNQVVSQYELDGSML</sequence>
<evidence type="ECO:0000313" key="4">
    <source>
        <dbReference type="EMBL" id="MBB4287385.1"/>
    </source>
</evidence>
<dbReference type="PROSITE" id="PS50887">
    <property type="entry name" value="GGDEF"/>
    <property type="match status" value="1"/>
</dbReference>
<evidence type="ECO:0000256" key="1">
    <source>
        <dbReference type="ARBA" id="ARBA00012528"/>
    </source>
</evidence>
<evidence type="ECO:0000256" key="2">
    <source>
        <dbReference type="SAM" id="Coils"/>
    </source>
</evidence>
<dbReference type="InterPro" id="IPR000160">
    <property type="entry name" value="GGDEF_dom"/>
</dbReference>
<dbReference type="FunFam" id="3.30.70.270:FF:000001">
    <property type="entry name" value="Diguanylate cyclase domain protein"/>
    <property type="match status" value="1"/>
</dbReference>
<dbReference type="InterPro" id="IPR043128">
    <property type="entry name" value="Rev_trsase/Diguanyl_cyclase"/>
</dbReference>
<dbReference type="PANTHER" id="PTHR45138">
    <property type="entry name" value="REGULATORY COMPONENTS OF SENSORY TRANSDUCTION SYSTEM"/>
    <property type="match status" value="1"/>
</dbReference>
<dbReference type="EMBL" id="JACIGI010000035">
    <property type="protein sequence ID" value="MBB4287385.1"/>
    <property type="molecule type" value="Genomic_DNA"/>
</dbReference>
<feature type="domain" description="GGDEF" evidence="3">
    <location>
        <begin position="207"/>
        <end position="342"/>
    </location>
</feature>
<keyword evidence="5" id="KW-1185">Reference proteome</keyword>
<dbReference type="Proteomes" id="UP000555728">
    <property type="component" value="Unassembled WGS sequence"/>
</dbReference>
<organism evidence="4 5">
    <name type="scientific">Roseospira goensis</name>
    <dbReference type="NCBI Taxonomy" id="391922"/>
    <lineage>
        <taxon>Bacteria</taxon>
        <taxon>Pseudomonadati</taxon>
        <taxon>Pseudomonadota</taxon>
        <taxon>Alphaproteobacteria</taxon>
        <taxon>Rhodospirillales</taxon>
        <taxon>Rhodospirillaceae</taxon>
        <taxon>Roseospira</taxon>
    </lineage>
</organism>
<dbReference type="InterPro" id="IPR050469">
    <property type="entry name" value="Diguanylate_Cyclase"/>
</dbReference>
<gene>
    <name evidence="4" type="ORF">GGD88_003132</name>
</gene>
<dbReference type="GO" id="GO:0005886">
    <property type="term" value="C:plasma membrane"/>
    <property type="evidence" value="ECO:0007669"/>
    <property type="project" value="TreeGrafter"/>
</dbReference>
<evidence type="ECO:0000313" key="5">
    <source>
        <dbReference type="Proteomes" id="UP000555728"/>
    </source>
</evidence>
<dbReference type="PANTHER" id="PTHR45138:SF2">
    <property type="entry name" value="DIGUANYLATE CYCLASE VDCA"/>
    <property type="match status" value="1"/>
</dbReference>
<dbReference type="GO" id="GO:0043709">
    <property type="term" value="P:cell adhesion involved in single-species biofilm formation"/>
    <property type="evidence" value="ECO:0007669"/>
    <property type="project" value="TreeGrafter"/>
</dbReference>
<dbReference type="AlphaFoldDB" id="A0A7W6WLS8"/>
<dbReference type="Gene3D" id="3.30.70.270">
    <property type="match status" value="1"/>
</dbReference>
<evidence type="ECO:0000259" key="3">
    <source>
        <dbReference type="PROSITE" id="PS50887"/>
    </source>
</evidence>
<dbReference type="Pfam" id="PF00990">
    <property type="entry name" value="GGDEF"/>
    <property type="match status" value="1"/>
</dbReference>
<name>A0A7W6WLS8_9PROT</name>
<accession>A0A7W6WLS8</accession>
<dbReference type="InterPro" id="IPR029787">
    <property type="entry name" value="Nucleotide_cyclase"/>
</dbReference>
<dbReference type="CDD" id="cd01949">
    <property type="entry name" value="GGDEF"/>
    <property type="match status" value="1"/>
</dbReference>
<comment type="caution">
    <text evidence="4">The sequence shown here is derived from an EMBL/GenBank/DDBJ whole genome shotgun (WGS) entry which is preliminary data.</text>
</comment>
<dbReference type="GO" id="GO:1902201">
    <property type="term" value="P:negative regulation of bacterial-type flagellum-dependent cell motility"/>
    <property type="evidence" value="ECO:0007669"/>
    <property type="project" value="TreeGrafter"/>
</dbReference>
<feature type="coiled-coil region" evidence="2">
    <location>
        <begin position="149"/>
        <end position="176"/>
    </location>
</feature>
<dbReference type="RefSeq" id="WP_184437075.1">
    <property type="nucleotide sequence ID" value="NZ_JACIGI010000035.1"/>
</dbReference>
<proteinExistence type="predicted"/>
<dbReference type="SMART" id="SM00267">
    <property type="entry name" value="GGDEF"/>
    <property type="match status" value="1"/>
</dbReference>
<dbReference type="NCBIfam" id="TIGR00254">
    <property type="entry name" value="GGDEF"/>
    <property type="match status" value="1"/>
</dbReference>